<accession>A0A919SRP5</accession>
<proteinExistence type="predicted"/>
<sequence>MLSLGLATLATGWVPRAVAVAGSLPATGGFLLLVFVESIGAPAWAGRLSPFAHLAPVPLTGADWTATLVMAGLAAIMTVGGAVGYQRRDLQG</sequence>
<feature type="transmembrane region" description="Helical" evidence="1">
    <location>
        <begin position="64"/>
        <end position="85"/>
    </location>
</feature>
<evidence type="ECO:0008006" key="4">
    <source>
        <dbReference type="Google" id="ProtNLM"/>
    </source>
</evidence>
<keyword evidence="1" id="KW-0472">Membrane</keyword>
<keyword evidence="1" id="KW-0812">Transmembrane</keyword>
<evidence type="ECO:0000313" key="3">
    <source>
        <dbReference type="Proteomes" id="UP000681340"/>
    </source>
</evidence>
<gene>
    <name evidence="2" type="ORF">Aau02nite_74270</name>
</gene>
<dbReference type="EMBL" id="BOQL01000066">
    <property type="protein sequence ID" value="GIM77120.1"/>
    <property type="molecule type" value="Genomic_DNA"/>
</dbReference>
<dbReference type="AlphaFoldDB" id="A0A919SRP5"/>
<name>A0A919SRP5_9ACTN</name>
<organism evidence="2 3">
    <name type="scientific">Actinoplanes auranticolor</name>
    <dbReference type="NCBI Taxonomy" id="47988"/>
    <lineage>
        <taxon>Bacteria</taxon>
        <taxon>Bacillati</taxon>
        <taxon>Actinomycetota</taxon>
        <taxon>Actinomycetes</taxon>
        <taxon>Micromonosporales</taxon>
        <taxon>Micromonosporaceae</taxon>
        <taxon>Actinoplanes</taxon>
    </lineage>
</organism>
<protein>
    <recommendedName>
        <fullName evidence="4">ABC-2 type transport system permease protein</fullName>
    </recommendedName>
</protein>
<evidence type="ECO:0000313" key="2">
    <source>
        <dbReference type="EMBL" id="GIM77120.1"/>
    </source>
</evidence>
<comment type="caution">
    <text evidence="2">The sequence shown here is derived from an EMBL/GenBank/DDBJ whole genome shotgun (WGS) entry which is preliminary data.</text>
</comment>
<keyword evidence="3" id="KW-1185">Reference proteome</keyword>
<evidence type="ECO:0000256" key="1">
    <source>
        <dbReference type="SAM" id="Phobius"/>
    </source>
</evidence>
<keyword evidence="1" id="KW-1133">Transmembrane helix</keyword>
<reference evidence="2" key="1">
    <citation type="submission" date="2021-03" db="EMBL/GenBank/DDBJ databases">
        <title>Whole genome shotgun sequence of Actinoplanes auranticolor NBRC 12245.</title>
        <authorList>
            <person name="Komaki H."/>
            <person name="Tamura T."/>
        </authorList>
    </citation>
    <scope>NUCLEOTIDE SEQUENCE</scope>
    <source>
        <strain evidence="2">NBRC 12245</strain>
    </source>
</reference>
<dbReference type="Proteomes" id="UP000681340">
    <property type="component" value="Unassembled WGS sequence"/>
</dbReference>